<dbReference type="EMBL" id="CM009304">
    <property type="protein sequence ID" value="KAI9381377.1"/>
    <property type="molecule type" value="Genomic_DNA"/>
</dbReference>
<sequence length="141" mass="15447">MEVSSIAFEYAGRGACIALVARRKERLIQVAAMAELIGSPEAIFIPGDVTKDEDCERFIDATVKHFGHLDHLVANAGVATVGVFEDAHDVTPFAPAIQRHKLLGLSVLYLLCNSALKKEKLKDRSSCFSCRISTYPKTKLL</sequence>
<protein>
    <submittedName>
        <fullName evidence="1">Uncharacterized protein</fullName>
    </submittedName>
</protein>
<organism evidence="1 2">
    <name type="scientific">Populus trichocarpa</name>
    <name type="common">Western balsam poplar</name>
    <name type="synonym">Populus balsamifera subsp. trichocarpa</name>
    <dbReference type="NCBI Taxonomy" id="3694"/>
    <lineage>
        <taxon>Eukaryota</taxon>
        <taxon>Viridiplantae</taxon>
        <taxon>Streptophyta</taxon>
        <taxon>Embryophyta</taxon>
        <taxon>Tracheophyta</taxon>
        <taxon>Spermatophyta</taxon>
        <taxon>Magnoliopsida</taxon>
        <taxon>eudicotyledons</taxon>
        <taxon>Gunneridae</taxon>
        <taxon>Pentapetalae</taxon>
        <taxon>rosids</taxon>
        <taxon>fabids</taxon>
        <taxon>Malpighiales</taxon>
        <taxon>Salicaceae</taxon>
        <taxon>Saliceae</taxon>
        <taxon>Populus</taxon>
    </lineage>
</organism>
<evidence type="ECO:0000313" key="2">
    <source>
        <dbReference type="Proteomes" id="UP000006729"/>
    </source>
</evidence>
<keyword evidence="2" id="KW-1185">Reference proteome</keyword>
<comment type="caution">
    <text evidence="1">The sequence shown here is derived from an EMBL/GenBank/DDBJ whole genome shotgun (WGS) entry which is preliminary data.</text>
</comment>
<proteinExistence type="predicted"/>
<evidence type="ECO:0000313" key="1">
    <source>
        <dbReference type="EMBL" id="KAI9381377.1"/>
    </source>
</evidence>
<gene>
    <name evidence="1" type="ORF">POPTR_015G100102v4</name>
</gene>
<reference evidence="1 2" key="1">
    <citation type="journal article" date="2006" name="Science">
        <title>The genome of black cottonwood, Populus trichocarpa (Torr. &amp; Gray).</title>
        <authorList>
            <person name="Tuskan G.A."/>
            <person name="Difazio S."/>
            <person name="Jansson S."/>
            <person name="Bohlmann J."/>
            <person name="Grigoriev I."/>
            <person name="Hellsten U."/>
            <person name="Putnam N."/>
            <person name="Ralph S."/>
            <person name="Rombauts S."/>
            <person name="Salamov A."/>
            <person name="Schein J."/>
            <person name="Sterck L."/>
            <person name="Aerts A."/>
            <person name="Bhalerao R.R."/>
            <person name="Bhalerao R.P."/>
            <person name="Blaudez D."/>
            <person name="Boerjan W."/>
            <person name="Brun A."/>
            <person name="Brunner A."/>
            <person name="Busov V."/>
            <person name="Campbell M."/>
            <person name="Carlson J."/>
            <person name="Chalot M."/>
            <person name="Chapman J."/>
            <person name="Chen G.L."/>
            <person name="Cooper D."/>
            <person name="Coutinho P.M."/>
            <person name="Couturier J."/>
            <person name="Covert S."/>
            <person name="Cronk Q."/>
            <person name="Cunningham R."/>
            <person name="Davis J."/>
            <person name="Degroeve S."/>
            <person name="Dejardin A."/>
            <person name="Depamphilis C."/>
            <person name="Detter J."/>
            <person name="Dirks B."/>
            <person name="Dubchak I."/>
            <person name="Duplessis S."/>
            <person name="Ehlting J."/>
            <person name="Ellis B."/>
            <person name="Gendler K."/>
            <person name="Goodstein D."/>
            <person name="Gribskov M."/>
            <person name="Grimwood J."/>
            <person name="Groover A."/>
            <person name="Gunter L."/>
            <person name="Hamberger B."/>
            <person name="Heinze B."/>
            <person name="Helariutta Y."/>
            <person name="Henrissat B."/>
            <person name="Holligan D."/>
            <person name="Holt R."/>
            <person name="Huang W."/>
            <person name="Islam-Faridi N."/>
            <person name="Jones S."/>
            <person name="Jones-Rhoades M."/>
            <person name="Jorgensen R."/>
            <person name="Joshi C."/>
            <person name="Kangasjarvi J."/>
            <person name="Karlsson J."/>
            <person name="Kelleher C."/>
            <person name="Kirkpatrick R."/>
            <person name="Kirst M."/>
            <person name="Kohler A."/>
            <person name="Kalluri U."/>
            <person name="Larimer F."/>
            <person name="Leebens-Mack J."/>
            <person name="Leple J.C."/>
            <person name="Locascio P."/>
            <person name="Lou Y."/>
            <person name="Lucas S."/>
            <person name="Martin F."/>
            <person name="Montanini B."/>
            <person name="Napoli C."/>
            <person name="Nelson D.R."/>
            <person name="Nelson C."/>
            <person name="Nieminen K."/>
            <person name="Nilsson O."/>
            <person name="Pereda V."/>
            <person name="Peter G."/>
            <person name="Philippe R."/>
            <person name="Pilate G."/>
            <person name="Poliakov A."/>
            <person name="Razumovskaya J."/>
            <person name="Richardson P."/>
            <person name="Rinaldi C."/>
            <person name="Ritland K."/>
            <person name="Rouze P."/>
            <person name="Ryaboy D."/>
            <person name="Schmutz J."/>
            <person name="Schrader J."/>
            <person name="Segerman B."/>
            <person name="Shin H."/>
            <person name="Siddiqui A."/>
            <person name="Sterky F."/>
            <person name="Terry A."/>
            <person name="Tsai C.J."/>
            <person name="Uberbacher E."/>
            <person name="Unneberg P."/>
            <person name="Vahala J."/>
            <person name="Wall K."/>
            <person name="Wessler S."/>
            <person name="Yang G."/>
            <person name="Yin T."/>
            <person name="Douglas C."/>
            <person name="Marra M."/>
            <person name="Sandberg G."/>
            <person name="Van de Peer Y."/>
            <person name="Rokhsar D."/>
        </authorList>
    </citation>
    <scope>NUCLEOTIDE SEQUENCE [LARGE SCALE GENOMIC DNA]</scope>
    <source>
        <strain evidence="2">cv. Nisqually</strain>
    </source>
</reference>
<dbReference type="Proteomes" id="UP000006729">
    <property type="component" value="Chromosome 15"/>
</dbReference>
<accession>A0ACC0RWR0</accession>
<name>A0ACC0RWR0_POPTR</name>